<evidence type="ECO:0008006" key="3">
    <source>
        <dbReference type="Google" id="ProtNLM"/>
    </source>
</evidence>
<sequence length="294" mass="32848">MAMEDFFLDHISLQYEGYYNAAHTSTNSSAASIPTDHYLAAWYATGMPSLATPPDGYSYFSQNADYALHGYSSQSEPEAGYPYTCPRSGPTNDSDGADHNVAPSCLEEQENPLYEFHQGYPSSDLALLTTSGIDASFSAVTECCDFSQDDPYPYPYAFPTLPSSLQQLSDDPPYMSLPPHHTAAINRWKCPHCSYVQGRRRMVDLKRHIATHNKPSDVALWTCCGYPRDVARQKGLPDDLMRGTPVIRDMVGGCWETFSRRDALQRHLRKQKGRCFGDAYASWHPGNGTRKSRS</sequence>
<dbReference type="Proteomes" id="UP000292957">
    <property type="component" value="Unassembled WGS sequence"/>
</dbReference>
<accession>A0A4Q9M3D8</accession>
<gene>
    <name evidence="2" type="ORF">BD311DRAFT_812396</name>
</gene>
<evidence type="ECO:0000313" key="2">
    <source>
        <dbReference type="EMBL" id="TBU21344.1"/>
    </source>
</evidence>
<organism evidence="2">
    <name type="scientific">Dichomitus squalens</name>
    <dbReference type="NCBI Taxonomy" id="114155"/>
    <lineage>
        <taxon>Eukaryota</taxon>
        <taxon>Fungi</taxon>
        <taxon>Dikarya</taxon>
        <taxon>Basidiomycota</taxon>
        <taxon>Agaricomycotina</taxon>
        <taxon>Agaricomycetes</taxon>
        <taxon>Polyporales</taxon>
        <taxon>Polyporaceae</taxon>
        <taxon>Dichomitus</taxon>
    </lineage>
</organism>
<dbReference type="EMBL" id="ML143621">
    <property type="protein sequence ID" value="TBU21344.1"/>
    <property type="molecule type" value="Genomic_DNA"/>
</dbReference>
<name>A0A4Q9M3D8_9APHY</name>
<protein>
    <recommendedName>
        <fullName evidence="3">C2H2-type domain-containing protein</fullName>
    </recommendedName>
</protein>
<dbReference type="OrthoDB" id="8922241at2759"/>
<evidence type="ECO:0000256" key="1">
    <source>
        <dbReference type="SAM" id="MobiDB-lite"/>
    </source>
</evidence>
<dbReference type="AlphaFoldDB" id="A0A4Q9M3D8"/>
<reference evidence="2" key="1">
    <citation type="submission" date="2019-01" db="EMBL/GenBank/DDBJ databases">
        <title>Draft genome sequences of three monokaryotic isolates of the white-rot basidiomycete fungus Dichomitus squalens.</title>
        <authorList>
            <consortium name="DOE Joint Genome Institute"/>
            <person name="Lopez S.C."/>
            <person name="Andreopoulos B."/>
            <person name="Pangilinan J."/>
            <person name="Lipzen A."/>
            <person name="Riley R."/>
            <person name="Ahrendt S."/>
            <person name="Ng V."/>
            <person name="Barry K."/>
            <person name="Daum C."/>
            <person name="Grigoriev I.V."/>
            <person name="Hilden K.S."/>
            <person name="Makela M.R."/>
            <person name="de Vries R.P."/>
        </authorList>
    </citation>
    <scope>NUCLEOTIDE SEQUENCE [LARGE SCALE GENOMIC DNA]</scope>
    <source>
        <strain evidence="2">OM18370.1</strain>
    </source>
</reference>
<feature type="region of interest" description="Disordered" evidence="1">
    <location>
        <begin position="79"/>
        <end position="102"/>
    </location>
</feature>
<proteinExistence type="predicted"/>